<evidence type="ECO:0000313" key="2">
    <source>
        <dbReference type="EMBL" id="KAF7803331.1"/>
    </source>
</evidence>
<feature type="compositionally biased region" description="Basic and acidic residues" evidence="1">
    <location>
        <begin position="1"/>
        <end position="14"/>
    </location>
</feature>
<name>A0A834W2E5_9FABA</name>
<evidence type="ECO:0000256" key="1">
    <source>
        <dbReference type="SAM" id="MobiDB-lite"/>
    </source>
</evidence>
<feature type="region of interest" description="Disordered" evidence="1">
    <location>
        <begin position="1"/>
        <end position="25"/>
    </location>
</feature>
<evidence type="ECO:0000313" key="3">
    <source>
        <dbReference type="Proteomes" id="UP000634136"/>
    </source>
</evidence>
<dbReference type="EMBL" id="JAAIUW010000013">
    <property type="protein sequence ID" value="KAF7803331.1"/>
    <property type="molecule type" value="Genomic_DNA"/>
</dbReference>
<protein>
    <submittedName>
        <fullName evidence="2">Uncharacterized protein</fullName>
    </submittedName>
</protein>
<accession>A0A834W2E5</accession>
<keyword evidence="3" id="KW-1185">Reference proteome</keyword>
<reference evidence="2" key="1">
    <citation type="submission" date="2020-09" db="EMBL/GenBank/DDBJ databases">
        <title>Genome-Enabled Discovery of Anthraquinone Biosynthesis in Senna tora.</title>
        <authorList>
            <person name="Kang S.-H."/>
            <person name="Pandey R.P."/>
            <person name="Lee C.-M."/>
            <person name="Sim J.-S."/>
            <person name="Jeong J.-T."/>
            <person name="Choi B.-S."/>
            <person name="Jung M."/>
            <person name="Ginzburg D."/>
            <person name="Zhao K."/>
            <person name="Won S.Y."/>
            <person name="Oh T.-J."/>
            <person name="Yu Y."/>
            <person name="Kim N.-H."/>
            <person name="Lee O.R."/>
            <person name="Lee T.-H."/>
            <person name="Bashyal P."/>
            <person name="Kim T.-S."/>
            <person name="Lee W.-H."/>
            <person name="Kawkins C."/>
            <person name="Kim C.-K."/>
            <person name="Kim J.S."/>
            <person name="Ahn B.O."/>
            <person name="Rhee S.Y."/>
            <person name="Sohng J.K."/>
        </authorList>
    </citation>
    <scope>NUCLEOTIDE SEQUENCE</scope>
    <source>
        <tissue evidence="2">Leaf</tissue>
    </source>
</reference>
<organism evidence="2 3">
    <name type="scientific">Senna tora</name>
    <dbReference type="NCBI Taxonomy" id="362788"/>
    <lineage>
        <taxon>Eukaryota</taxon>
        <taxon>Viridiplantae</taxon>
        <taxon>Streptophyta</taxon>
        <taxon>Embryophyta</taxon>
        <taxon>Tracheophyta</taxon>
        <taxon>Spermatophyta</taxon>
        <taxon>Magnoliopsida</taxon>
        <taxon>eudicotyledons</taxon>
        <taxon>Gunneridae</taxon>
        <taxon>Pentapetalae</taxon>
        <taxon>rosids</taxon>
        <taxon>fabids</taxon>
        <taxon>Fabales</taxon>
        <taxon>Fabaceae</taxon>
        <taxon>Caesalpinioideae</taxon>
        <taxon>Cassia clade</taxon>
        <taxon>Senna</taxon>
    </lineage>
</organism>
<dbReference type="AlphaFoldDB" id="A0A834W2E5"/>
<comment type="caution">
    <text evidence="2">The sequence shown here is derived from an EMBL/GenBank/DDBJ whole genome shotgun (WGS) entry which is preliminary data.</text>
</comment>
<dbReference type="Proteomes" id="UP000634136">
    <property type="component" value="Unassembled WGS sequence"/>
</dbReference>
<gene>
    <name evidence="2" type="ORF">G2W53_042442</name>
</gene>
<proteinExistence type="predicted"/>
<sequence length="25" mass="2859">MDEENGSRRSRSTDADGTLTYKKKL</sequence>